<proteinExistence type="predicted"/>
<evidence type="ECO:0000313" key="3">
    <source>
        <dbReference type="Proteomes" id="UP000078387"/>
    </source>
</evidence>
<dbReference type="AlphaFoldDB" id="A0A5K1U269"/>
<dbReference type="SUPFAM" id="SSF48065">
    <property type="entry name" value="DBL homology domain (DH-domain)"/>
    <property type="match status" value="1"/>
</dbReference>
<feature type="domain" description="DH" evidence="1">
    <location>
        <begin position="6"/>
        <end position="195"/>
    </location>
</feature>
<dbReference type="Proteomes" id="UP000078387">
    <property type="component" value="Unassembled WGS sequence"/>
</dbReference>
<dbReference type="InterPro" id="IPR000219">
    <property type="entry name" value="DH_dom"/>
</dbReference>
<name>A0A5K1U269_ENTHI</name>
<dbReference type="PROSITE" id="PS50010">
    <property type="entry name" value="DH_2"/>
    <property type="match status" value="1"/>
</dbReference>
<gene>
    <name evidence="2" type="ORF">CL6EHI_153170</name>
</gene>
<dbReference type="Gene3D" id="1.20.900.10">
    <property type="entry name" value="Dbl homology (DH) domain"/>
    <property type="match status" value="1"/>
</dbReference>
<evidence type="ECO:0000259" key="1">
    <source>
        <dbReference type="PROSITE" id="PS50010"/>
    </source>
</evidence>
<reference evidence="2 3" key="1">
    <citation type="submission" date="2016-05" db="EMBL/GenBank/DDBJ databases">
        <title>First whole genome sequencing of Entamoeba histolytica HM1:IMSS-clone-6.</title>
        <authorList>
            <person name="Mukherjee Avik.K."/>
            <person name="Izumyama S."/>
            <person name="Nakada-Tsukui K."/>
            <person name="Nozaki T."/>
        </authorList>
    </citation>
    <scope>NUCLEOTIDE SEQUENCE [LARGE SCALE GENOMIC DNA]</scope>
    <source>
        <strain evidence="2 3">HM1:IMSS clone 6</strain>
    </source>
</reference>
<protein>
    <recommendedName>
        <fullName evidence="1">DH domain-containing protein</fullName>
    </recommendedName>
</protein>
<dbReference type="GO" id="GO:0005085">
    <property type="term" value="F:guanyl-nucleotide exchange factor activity"/>
    <property type="evidence" value="ECO:0007669"/>
    <property type="project" value="InterPro"/>
</dbReference>
<dbReference type="EMBL" id="BDEQ01000001">
    <property type="protein sequence ID" value="GAT91571.1"/>
    <property type="molecule type" value="Genomic_DNA"/>
</dbReference>
<accession>A0A5K1U269</accession>
<dbReference type="Pfam" id="PF00621">
    <property type="entry name" value="RhoGEF"/>
    <property type="match status" value="1"/>
</dbReference>
<dbReference type="VEuPathDB" id="AmoebaDB:KM1_019210"/>
<sequence>MSGSKRTENILKELVESEARYISQMELGLFKYKEPIEKDDKHIIGSEDLRKMFMYYQDIIEFNKQLLREFKDYLEKGELIKYVGTVFIANENHFNVYIKYFKASTKRQEVYGRIVNNLQQNFYLRSIQETEYKKGIQLQSLDSYLILPVQRLPRYQMLLIQLIQSIQMNSSPLQLITLINHQVRENDNTEQLTESSKRKTSKLFNKRRVSICVAPKFSIPSRASPASLSCQKLSRNISSQQLSSFSIIQPNQKEDNSSINQKEESLIEELTPIKVNNIKMDQSCQVGLFPQIEKPLLGRESSAPSLINRTRSNVCVELLQNEREIILQECHEAIQIITTKTNECNRAVVDEEQKIHDKNYRNEMTLKYQTEFNLPEKQFVAFEKVKWWLDDKALDGNFVLLTDSCFIESVTQTRIILYLEELQINVIKGGGQLELLYNDIDVIIGFTDETKWKKLILDQKIKHLEHKEERVGFFGTVMKLTGLLFE</sequence>
<dbReference type="InterPro" id="IPR051092">
    <property type="entry name" value="FYVE_RhoGEF_PH"/>
</dbReference>
<dbReference type="GO" id="GO:0005737">
    <property type="term" value="C:cytoplasm"/>
    <property type="evidence" value="ECO:0007669"/>
    <property type="project" value="TreeGrafter"/>
</dbReference>
<dbReference type="VEuPathDB" id="AmoebaDB:EHI5A_018680"/>
<organism evidence="2 3">
    <name type="scientific">Entamoeba histolytica</name>
    <dbReference type="NCBI Taxonomy" id="5759"/>
    <lineage>
        <taxon>Eukaryota</taxon>
        <taxon>Amoebozoa</taxon>
        <taxon>Evosea</taxon>
        <taxon>Archamoebae</taxon>
        <taxon>Mastigamoebida</taxon>
        <taxon>Entamoebidae</taxon>
        <taxon>Entamoeba</taxon>
    </lineage>
</organism>
<dbReference type="InterPro" id="IPR035899">
    <property type="entry name" value="DBL_dom_sf"/>
</dbReference>
<comment type="caution">
    <text evidence="2">The sequence shown here is derived from an EMBL/GenBank/DDBJ whole genome shotgun (WGS) entry which is preliminary data.</text>
</comment>
<dbReference type="PANTHER" id="PTHR12673:SF159">
    <property type="entry name" value="LD03170P"/>
    <property type="match status" value="1"/>
</dbReference>
<dbReference type="VEuPathDB" id="AmoebaDB:EHI_153170"/>
<dbReference type="OMA" id="QFNVYIN"/>
<dbReference type="PANTHER" id="PTHR12673">
    <property type="entry name" value="FACIOGENITAL DYSPLASIA PROTEIN"/>
    <property type="match status" value="1"/>
</dbReference>
<evidence type="ECO:0000313" key="2">
    <source>
        <dbReference type="EMBL" id="GAT91571.1"/>
    </source>
</evidence>
<dbReference type="VEuPathDB" id="AmoebaDB:EHI7A_007320"/>
<dbReference type="SMART" id="SM00325">
    <property type="entry name" value="RhoGEF"/>
    <property type="match status" value="1"/>
</dbReference>